<organism evidence="2 3">
    <name type="scientific">Kribbella sancticallisti</name>
    <dbReference type="NCBI Taxonomy" id="460087"/>
    <lineage>
        <taxon>Bacteria</taxon>
        <taxon>Bacillati</taxon>
        <taxon>Actinomycetota</taxon>
        <taxon>Actinomycetes</taxon>
        <taxon>Propionibacteriales</taxon>
        <taxon>Kribbellaceae</taxon>
        <taxon>Kribbella</taxon>
    </lineage>
</organism>
<accession>A0ABN2DP28</accession>
<protein>
    <submittedName>
        <fullName evidence="2">Uncharacterized protein</fullName>
    </submittedName>
</protein>
<dbReference type="Proteomes" id="UP001500393">
    <property type="component" value="Unassembled WGS sequence"/>
</dbReference>
<name>A0ABN2DP28_9ACTN</name>
<feature type="region of interest" description="Disordered" evidence="1">
    <location>
        <begin position="36"/>
        <end position="55"/>
    </location>
</feature>
<feature type="compositionally biased region" description="Polar residues" evidence="1">
    <location>
        <begin position="36"/>
        <end position="53"/>
    </location>
</feature>
<gene>
    <name evidence="2" type="ORF">GCM10009789_38890</name>
</gene>
<sequence length="290" mass="30216">MLGAAAFGTPAQATSTATNVACSLGAGSVTAAGAQTSSQVTAGAPPTKSTGQSVAGVYQPGNVRVTSSYTTEPNISGADIAGWVIQGGSLYRHTYWVTGGGDIDPSVPNSFKRVGGGWTSFIALETSAYEGQNRLRATAYGLRNDGTMFRWNNSAPSWRATGSAAGFSSIKSMALISKTYTYDTFLANTRGGALYTIRIPAASPMKPIVTKVRSSGWQSFEKLIASKCGQYGTLLLGIDKDTKSGFLYAVGHANGASTVINPLGKTTGTYPDPTNFRWGPANYLDNLNGD</sequence>
<evidence type="ECO:0000313" key="2">
    <source>
        <dbReference type="EMBL" id="GAA1581245.1"/>
    </source>
</evidence>
<evidence type="ECO:0000256" key="1">
    <source>
        <dbReference type="SAM" id="MobiDB-lite"/>
    </source>
</evidence>
<proteinExistence type="predicted"/>
<reference evidence="2 3" key="1">
    <citation type="journal article" date="2019" name="Int. J. Syst. Evol. Microbiol.">
        <title>The Global Catalogue of Microorganisms (GCM) 10K type strain sequencing project: providing services to taxonomists for standard genome sequencing and annotation.</title>
        <authorList>
            <consortium name="The Broad Institute Genomics Platform"/>
            <consortium name="The Broad Institute Genome Sequencing Center for Infectious Disease"/>
            <person name="Wu L."/>
            <person name="Ma J."/>
        </authorList>
    </citation>
    <scope>NUCLEOTIDE SEQUENCE [LARGE SCALE GENOMIC DNA]</scope>
    <source>
        <strain evidence="2 3">JCM 14969</strain>
    </source>
</reference>
<comment type="caution">
    <text evidence="2">The sequence shown here is derived from an EMBL/GenBank/DDBJ whole genome shotgun (WGS) entry which is preliminary data.</text>
</comment>
<evidence type="ECO:0000313" key="3">
    <source>
        <dbReference type="Proteomes" id="UP001500393"/>
    </source>
</evidence>
<keyword evidence="3" id="KW-1185">Reference proteome</keyword>
<dbReference type="EMBL" id="BAAAOS010000020">
    <property type="protein sequence ID" value="GAA1581245.1"/>
    <property type="molecule type" value="Genomic_DNA"/>
</dbReference>